<accession>J3NZQ2</accession>
<reference evidence="4" key="4">
    <citation type="journal article" date="2015" name="G3 (Bethesda)">
        <title>Genome sequences of three phytopathogenic species of the Magnaporthaceae family of fungi.</title>
        <authorList>
            <person name="Okagaki L.H."/>
            <person name="Nunes C.C."/>
            <person name="Sailsbery J."/>
            <person name="Clay B."/>
            <person name="Brown D."/>
            <person name="John T."/>
            <person name="Oh Y."/>
            <person name="Young N."/>
            <person name="Fitzgerald M."/>
            <person name="Haas B.J."/>
            <person name="Zeng Q."/>
            <person name="Young S."/>
            <person name="Adiconis X."/>
            <person name="Fan L."/>
            <person name="Levin J.Z."/>
            <person name="Mitchell T.K."/>
            <person name="Okubara P.A."/>
            <person name="Farman M.L."/>
            <person name="Kohn L.M."/>
            <person name="Birren B."/>
            <person name="Ma L.-J."/>
            <person name="Dean R.A."/>
        </authorList>
    </citation>
    <scope>NUCLEOTIDE SEQUENCE</scope>
    <source>
        <strain evidence="4">R3-111a-1</strain>
    </source>
</reference>
<dbReference type="EnsemblFungi" id="EJT76835">
    <property type="protein sequence ID" value="EJT76835"/>
    <property type="gene ID" value="GGTG_06749"/>
</dbReference>
<gene>
    <name evidence="4" type="primary">20347207</name>
    <name evidence="3" type="ORF">GGTG_06749</name>
</gene>
<reference evidence="3" key="3">
    <citation type="submission" date="2010-09" db="EMBL/GenBank/DDBJ databases">
        <title>Annotation of Gaeumannomyces graminis var. tritici R3-111a-1.</title>
        <authorList>
            <consortium name="The Broad Institute Genome Sequencing Platform"/>
            <person name="Ma L.-J."/>
            <person name="Dead R."/>
            <person name="Young S.K."/>
            <person name="Zeng Q."/>
            <person name="Gargeya S."/>
            <person name="Fitzgerald M."/>
            <person name="Haas B."/>
            <person name="Abouelleil A."/>
            <person name="Alvarado L."/>
            <person name="Arachchi H.M."/>
            <person name="Berlin A."/>
            <person name="Brown A."/>
            <person name="Chapman S.B."/>
            <person name="Chen Z."/>
            <person name="Dunbar C."/>
            <person name="Freedman E."/>
            <person name="Gearin G."/>
            <person name="Gellesch M."/>
            <person name="Goldberg J."/>
            <person name="Griggs A."/>
            <person name="Gujja S."/>
            <person name="Heiman D."/>
            <person name="Howarth C."/>
            <person name="Larson L."/>
            <person name="Lui A."/>
            <person name="MacDonald P.J.P."/>
            <person name="Mehta T."/>
            <person name="Montmayeur A."/>
            <person name="Murphy C."/>
            <person name="Neiman D."/>
            <person name="Pearson M."/>
            <person name="Priest M."/>
            <person name="Roberts A."/>
            <person name="Saif S."/>
            <person name="Shea T."/>
            <person name="Shenoy N."/>
            <person name="Sisk P."/>
            <person name="Stolte C."/>
            <person name="Sykes S."/>
            <person name="Yandava C."/>
            <person name="Wortman J."/>
            <person name="Nusbaum C."/>
            <person name="Birren B."/>
        </authorList>
    </citation>
    <scope>NUCLEOTIDE SEQUENCE</scope>
    <source>
        <strain evidence="3">R3-111a-1</strain>
    </source>
</reference>
<dbReference type="GO" id="GO:0008757">
    <property type="term" value="F:S-adenosylmethionine-dependent methyltransferase activity"/>
    <property type="evidence" value="ECO:0007669"/>
    <property type="project" value="InterPro"/>
</dbReference>
<dbReference type="GeneID" id="20347207"/>
<evidence type="ECO:0000313" key="5">
    <source>
        <dbReference type="Proteomes" id="UP000006039"/>
    </source>
</evidence>
<dbReference type="CDD" id="cd02440">
    <property type="entry name" value="AdoMet_MTases"/>
    <property type="match status" value="1"/>
</dbReference>
<dbReference type="SUPFAM" id="SSF53335">
    <property type="entry name" value="S-adenosyl-L-methionine-dependent methyltransferases"/>
    <property type="match status" value="1"/>
</dbReference>
<feature type="region of interest" description="Disordered" evidence="1">
    <location>
        <begin position="68"/>
        <end position="105"/>
    </location>
</feature>
<sequence>MVVQPVQLKMANPFSRMAETYETIFPAMRLFAADAVSLAPPITNKSVVHDNGCGPGIVTAEILSRHQRRASIDHQPQTWQQRRRRFQSQGHHQPSHPPEAPHIEATDISPVMVSAAARRGATVRSQVMDSRELLGFDDAIFTHSFSNFVVLGMSEVDTARVISEMRRTLKLGGVAILTAWRALGYLDVFEQVALPIAAGSEAKSNISSNHDRSPPPTHASIDTREAVLTERQLLLALERGGFAMGNKAPGPVELRSITRVLPWALWTNEAYAPIRRSMCDGYTRGWSRADTDRLDVAFAERVAHLAEEGASYRVTAWVAIMKKV</sequence>
<reference evidence="4" key="5">
    <citation type="submission" date="2018-04" db="UniProtKB">
        <authorList>
            <consortium name="EnsemblFungi"/>
        </authorList>
    </citation>
    <scope>IDENTIFICATION</scope>
    <source>
        <strain evidence="4">R3-111a-1</strain>
    </source>
</reference>
<dbReference type="RefSeq" id="XP_009222835.1">
    <property type="nucleotide sequence ID" value="XM_009224571.1"/>
</dbReference>
<reference evidence="5" key="1">
    <citation type="submission" date="2010-07" db="EMBL/GenBank/DDBJ databases">
        <title>The genome sequence of Gaeumannomyces graminis var. tritici strain R3-111a-1.</title>
        <authorList>
            <consortium name="The Broad Institute Genome Sequencing Platform"/>
            <person name="Ma L.-J."/>
            <person name="Dead R."/>
            <person name="Young S."/>
            <person name="Zeng Q."/>
            <person name="Koehrsen M."/>
            <person name="Alvarado L."/>
            <person name="Berlin A."/>
            <person name="Chapman S.B."/>
            <person name="Chen Z."/>
            <person name="Freedman E."/>
            <person name="Gellesch M."/>
            <person name="Goldberg J."/>
            <person name="Griggs A."/>
            <person name="Gujja S."/>
            <person name="Heilman E.R."/>
            <person name="Heiman D."/>
            <person name="Hepburn T."/>
            <person name="Howarth C."/>
            <person name="Jen D."/>
            <person name="Larson L."/>
            <person name="Mehta T."/>
            <person name="Neiman D."/>
            <person name="Pearson M."/>
            <person name="Roberts A."/>
            <person name="Saif S."/>
            <person name="Shea T."/>
            <person name="Shenoy N."/>
            <person name="Sisk P."/>
            <person name="Stolte C."/>
            <person name="Sykes S."/>
            <person name="Walk T."/>
            <person name="White J."/>
            <person name="Yandava C."/>
            <person name="Haas B."/>
            <person name="Nusbaum C."/>
            <person name="Birren B."/>
        </authorList>
    </citation>
    <scope>NUCLEOTIDE SEQUENCE [LARGE SCALE GENOMIC DNA]</scope>
    <source>
        <strain evidence="5">R3-111a-1</strain>
    </source>
</reference>
<reference evidence="3" key="2">
    <citation type="submission" date="2010-07" db="EMBL/GenBank/DDBJ databases">
        <authorList>
            <consortium name="The Broad Institute Genome Sequencing Platform"/>
            <consortium name="Broad Institute Genome Sequencing Center for Infectious Disease"/>
            <person name="Ma L.-J."/>
            <person name="Dead R."/>
            <person name="Young S."/>
            <person name="Zeng Q."/>
            <person name="Koehrsen M."/>
            <person name="Alvarado L."/>
            <person name="Berlin A."/>
            <person name="Chapman S.B."/>
            <person name="Chen Z."/>
            <person name="Freedman E."/>
            <person name="Gellesch M."/>
            <person name="Goldberg J."/>
            <person name="Griggs A."/>
            <person name="Gujja S."/>
            <person name="Heilman E.R."/>
            <person name="Heiman D."/>
            <person name="Hepburn T."/>
            <person name="Howarth C."/>
            <person name="Jen D."/>
            <person name="Larson L."/>
            <person name="Mehta T."/>
            <person name="Neiman D."/>
            <person name="Pearson M."/>
            <person name="Roberts A."/>
            <person name="Saif S."/>
            <person name="Shea T."/>
            <person name="Shenoy N."/>
            <person name="Sisk P."/>
            <person name="Stolte C."/>
            <person name="Sykes S."/>
            <person name="Walk T."/>
            <person name="White J."/>
            <person name="Yandava C."/>
            <person name="Haas B."/>
            <person name="Nusbaum C."/>
            <person name="Birren B."/>
        </authorList>
    </citation>
    <scope>NUCLEOTIDE SEQUENCE</scope>
    <source>
        <strain evidence="3">R3-111a-1</strain>
    </source>
</reference>
<dbReference type="EMBL" id="GL385397">
    <property type="protein sequence ID" value="EJT76835.1"/>
    <property type="molecule type" value="Genomic_DNA"/>
</dbReference>
<dbReference type="OrthoDB" id="2013972at2759"/>
<dbReference type="HOGENOM" id="CLU_858000_0_0_1"/>
<dbReference type="AlphaFoldDB" id="J3NZQ2"/>
<name>J3NZQ2_GAET3</name>
<dbReference type="STRING" id="644352.J3NZQ2"/>
<dbReference type="InterPro" id="IPR029063">
    <property type="entry name" value="SAM-dependent_MTases_sf"/>
</dbReference>
<evidence type="ECO:0000313" key="4">
    <source>
        <dbReference type="EnsemblFungi" id="EJT76835"/>
    </source>
</evidence>
<organism evidence="3">
    <name type="scientific">Gaeumannomyces tritici (strain R3-111a-1)</name>
    <name type="common">Wheat and barley take-all root rot fungus</name>
    <name type="synonym">Gaeumannomyces graminis var. tritici</name>
    <dbReference type="NCBI Taxonomy" id="644352"/>
    <lineage>
        <taxon>Eukaryota</taxon>
        <taxon>Fungi</taxon>
        <taxon>Dikarya</taxon>
        <taxon>Ascomycota</taxon>
        <taxon>Pezizomycotina</taxon>
        <taxon>Sordariomycetes</taxon>
        <taxon>Sordariomycetidae</taxon>
        <taxon>Magnaporthales</taxon>
        <taxon>Magnaporthaceae</taxon>
        <taxon>Gaeumannomyces</taxon>
    </lineage>
</organism>
<evidence type="ECO:0000313" key="3">
    <source>
        <dbReference type="EMBL" id="EJT76835.1"/>
    </source>
</evidence>
<evidence type="ECO:0000256" key="1">
    <source>
        <dbReference type="SAM" id="MobiDB-lite"/>
    </source>
</evidence>
<dbReference type="InterPro" id="IPR013216">
    <property type="entry name" value="Methyltransf_11"/>
</dbReference>
<evidence type="ECO:0000259" key="2">
    <source>
        <dbReference type="Pfam" id="PF08241"/>
    </source>
</evidence>
<dbReference type="Pfam" id="PF08241">
    <property type="entry name" value="Methyltransf_11"/>
    <property type="match status" value="1"/>
</dbReference>
<dbReference type="Proteomes" id="UP000006039">
    <property type="component" value="Unassembled WGS sequence"/>
</dbReference>
<proteinExistence type="predicted"/>
<feature type="domain" description="Methyltransferase type 11" evidence="2">
    <location>
        <begin position="103"/>
        <end position="176"/>
    </location>
</feature>
<keyword evidence="5" id="KW-1185">Reference proteome</keyword>
<protein>
    <recommendedName>
        <fullName evidence="2">Methyltransferase type 11 domain-containing protein</fullName>
    </recommendedName>
</protein>
<dbReference type="Gene3D" id="3.40.50.150">
    <property type="entry name" value="Vaccinia Virus protein VP39"/>
    <property type="match status" value="1"/>
</dbReference>
<dbReference type="eggNOG" id="ENOG502S9N5">
    <property type="taxonomic scope" value="Eukaryota"/>
</dbReference>
<dbReference type="VEuPathDB" id="FungiDB:GGTG_06749"/>